<dbReference type="PATRIC" id="fig|449.7.peg.1975"/>
<gene>
    <name evidence="1" type="ORF">LHA_1664</name>
</gene>
<evidence type="ECO:0000313" key="2">
    <source>
        <dbReference type="Proteomes" id="UP000032803"/>
    </source>
</evidence>
<keyword evidence="2" id="KW-1185">Reference proteome</keyword>
<dbReference type="AlphaFoldDB" id="A0A0A8UVB3"/>
<dbReference type="EMBL" id="LN681225">
    <property type="protein sequence ID" value="CEK10704.1"/>
    <property type="molecule type" value="Genomic_DNA"/>
</dbReference>
<organism evidence="1 2">
    <name type="scientific">Legionella hackeliae</name>
    <dbReference type="NCBI Taxonomy" id="449"/>
    <lineage>
        <taxon>Bacteria</taxon>
        <taxon>Pseudomonadati</taxon>
        <taxon>Pseudomonadota</taxon>
        <taxon>Gammaproteobacteria</taxon>
        <taxon>Legionellales</taxon>
        <taxon>Legionellaceae</taxon>
        <taxon>Legionella</taxon>
    </lineage>
</organism>
<dbReference type="Proteomes" id="UP000032803">
    <property type="component" value="Chromosome I"/>
</dbReference>
<sequence length="60" mass="7251">MTTFFSNAHAYICALGYHYSQNYIFEEICDFDRLKDLLSGRTYNLECYQGLIYYYYCVQD</sequence>
<protein>
    <submittedName>
        <fullName evidence="1">Uncharacterized protein</fullName>
    </submittedName>
</protein>
<reference evidence="2" key="1">
    <citation type="submission" date="2014-09" db="EMBL/GenBank/DDBJ databases">
        <authorList>
            <person name="Gomez-Valero L."/>
        </authorList>
    </citation>
    <scope>NUCLEOTIDE SEQUENCE [LARGE SCALE GENOMIC DNA]</scope>
    <source>
        <strain evidence="2">ATCC35250</strain>
    </source>
</reference>
<name>A0A0A8UVB3_LEGHA</name>
<proteinExistence type="predicted"/>
<accession>A0A0A8UVB3</accession>
<evidence type="ECO:0000313" key="1">
    <source>
        <dbReference type="EMBL" id="CEK10704.1"/>
    </source>
</evidence>
<dbReference type="KEGG" id="lha:LHA_1664"/>
<dbReference type="STRING" id="449.LHA_1664"/>
<dbReference type="HOGENOM" id="CLU_2935916_0_0_6"/>